<organism evidence="1 2">
    <name type="scientific">Thalassotalea insulae</name>
    <dbReference type="NCBI Taxonomy" id="2056778"/>
    <lineage>
        <taxon>Bacteria</taxon>
        <taxon>Pseudomonadati</taxon>
        <taxon>Pseudomonadota</taxon>
        <taxon>Gammaproteobacteria</taxon>
        <taxon>Alteromonadales</taxon>
        <taxon>Colwelliaceae</taxon>
        <taxon>Thalassotalea</taxon>
    </lineage>
</organism>
<sequence>MKKEQEQDFYSRLSQWVLDVKQHEVTQIVELVEHAKLLLKAAEMIPEEKIKQFIDNFKYDLHEFYQQHQEQAKHSLYLAIMNESFWAVMANITDKSQVEWAELCDDFDHNGDYRSGDYIGFGVLECQNCHHSLQITHLCQIKDCLHCGHQHFVRQSLTP</sequence>
<accession>A0ABQ6GNK6</accession>
<reference evidence="1 2" key="1">
    <citation type="submission" date="2023-03" db="EMBL/GenBank/DDBJ databases">
        <title>Draft genome sequence of Thalassotalea insulae KCTC 62186T.</title>
        <authorList>
            <person name="Sawabe T."/>
        </authorList>
    </citation>
    <scope>NUCLEOTIDE SEQUENCE [LARGE SCALE GENOMIC DNA]</scope>
    <source>
        <strain evidence="1 2">KCTC 62186</strain>
    </source>
</reference>
<protein>
    <submittedName>
        <fullName evidence="1">DUF1451 domain-containing protein</fullName>
    </submittedName>
</protein>
<comment type="caution">
    <text evidence="1">The sequence shown here is derived from an EMBL/GenBank/DDBJ whole genome shotgun (WGS) entry which is preliminary data.</text>
</comment>
<gene>
    <name evidence="1" type="ORF">tinsulaeT_08570</name>
</gene>
<dbReference type="RefSeq" id="WP_284243377.1">
    <property type="nucleotide sequence ID" value="NZ_BSST01000001.1"/>
</dbReference>
<name>A0ABQ6GNK6_9GAMM</name>
<keyword evidence="2" id="KW-1185">Reference proteome</keyword>
<dbReference type="InterPro" id="IPR009912">
    <property type="entry name" value="DUF1451"/>
</dbReference>
<dbReference type="Proteomes" id="UP001157186">
    <property type="component" value="Unassembled WGS sequence"/>
</dbReference>
<proteinExistence type="predicted"/>
<dbReference type="Pfam" id="PF07295">
    <property type="entry name" value="DUF1451"/>
    <property type="match status" value="1"/>
</dbReference>
<evidence type="ECO:0000313" key="1">
    <source>
        <dbReference type="EMBL" id="GLX77517.1"/>
    </source>
</evidence>
<evidence type="ECO:0000313" key="2">
    <source>
        <dbReference type="Proteomes" id="UP001157186"/>
    </source>
</evidence>
<dbReference type="EMBL" id="BSST01000001">
    <property type="protein sequence ID" value="GLX77517.1"/>
    <property type="molecule type" value="Genomic_DNA"/>
</dbReference>